<keyword evidence="4" id="KW-1185">Reference proteome</keyword>
<dbReference type="OrthoDB" id="209281at2"/>
<protein>
    <recommendedName>
        <fullName evidence="2">Endonuclease/exonuclease/phosphatase domain-containing protein</fullName>
    </recommendedName>
</protein>
<dbReference type="EMBL" id="VOLT01000002">
    <property type="protein sequence ID" value="TWX71030.1"/>
    <property type="molecule type" value="Genomic_DNA"/>
</dbReference>
<accession>A0A5C6QQS8</accession>
<name>A0A5C6QQS8_9GAMM</name>
<dbReference type="InterPro" id="IPR036691">
    <property type="entry name" value="Endo/exonu/phosph_ase_sf"/>
</dbReference>
<dbReference type="SUPFAM" id="SSF56219">
    <property type="entry name" value="DNase I-like"/>
    <property type="match status" value="1"/>
</dbReference>
<reference evidence="3 4" key="1">
    <citation type="submission" date="2019-07" db="EMBL/GenBank/DDBJ databases">
        <title>Genomes of sea-ice associated Colwellia species.</title>
        <authorList>
            <person name="Bowman J.P."/>
        </authorList>
    </citation>
    <scope>NUCLEOTIDE SEQUENCE [LARGE SCALE GENOMIC DNA]</scope>
    <source>
        <strain evidence="3 4">ACAM 459</strain>
    </source>
</reference>
<keyword evidence="1" id="KW-0472">Membrane</keyword>
<proteinExistence type="predicted"/>
<feature type="transmembrane region" description="Helical" evidence="1">
    <location>
        <begin position="12"/>
        <end position="33"/>
    </location>
</feature>
<feature type="transmembrane region" description="Helical" evidence="1">
    <location>
        <begin position="45"/>
        <end position="65"/>
    </location>
</feature>
<feature type="domain" description="Endonuclease/exonuclease/phosphatase" evidence="2">
    <location>
        <begin position="111"/>
        <end position="322"/>
    </location>
</feature>
<dbReference type="AlphaFoldDB" id="A0A5C6QQS8"/>
<dbReference type="Pfam" id="PF03372">
    <property type="entry name" value="Exo_endo_phos"/>
    <property type="match status" value="1"/>
</dbReference>
<dbReference type="Proteomes" id="UP000321822">
    <property type="component" value="Unassembled WGS sequence"/>
</dbReference>
<keyword evidence="1" id="KW-1133">Transmembrane helix</keyword>
<keyword evidence="1" id="KW-0812">Transmembrane</keyword>
<evidence type="ECO:0000256" key="1">
    <source>
        <dbReference type="SAM" id="Phobius"/>
    </source>
</evidence>
<comment type="caution">
    <text evidence="3">The sequence shown here is derived from an EMBL/GenBank/DDBJ whole genome shotgun (WGS) entry which is preliminary data.</text>
</comment>
<evidence type="ECO:0000259" key="2">
    <source>
        <dbReference type="Pfam" id="PF03372"/>
    </source>
</evidence>
<evidence type="ECO:0000313" key="3">
    <source>
        <dbReference type="EMBL" id="TWX71030.1"/>
    </source>
</evidence>
<gene>
    <name evidence="3" type="ORF">ESZ36_05200</name>
</gene>
<evidence type="ECO:0000313" key="4">
    <source>
        <dbReference type="Proteomes" id="UP000321822"/>
    </source>
</evidence>
<organism evidence="3 4">
    <name type="scientific">Colwellia demingiae</name>
    <dbReference type="NCBI Taxonomy" id="89401"/>
    <lineage>
        <taxon>Bacteria</taxon>
        <taxon>Pseudomonadati</taxon>
        <taxon>Pseudomonadota</taxon>
        <taxon>Gammaproteobacteria</taxon>
        <taxon>Alteromonadales</taxon>
        <taxon>Colwelliaceae</taxon>
        <taxon>Colwellia</taxon>
    </lineage>
</organism>
<dbReference type="InterPro" id="IPR005135">
    <property type="entry name" value="Endo/exonuclease/phosphatase"/>
</dbReference>
<dbReference type="Gene3D" id="3.60.10.10">
    <property type="entry name" value="Endonuclease/exonuclease/phosphatase"/>
    <property type="match status" value="1"/>
</dbReference>
<sequence length="334" mass="38589">MVSFIMFNLKKWITIYFFICIIACIVVTLLPWWPTLNVLIIPKYVLLFGPRWLLLLLVLPIVFVWRMLSTKQKAVYPLLILCSFNYLDFQLPKLWHYFAADNVTVDELKVVSYNIGGGGSQKELKLLVKDIKPDILLLQEASRIDLTKLSPDDYVGECISGLCILSKYPFTRTRTLGRKLFGGWGKFAAFYHIATPSGQLSLANIHLETPRSVLMGVIYRYFDQVFAEKIEENRQFEVDLINVWATNNQQNTVIVGDFNMPGDENLFRQSFSDLHDAVEVKGFGYNDTKYTSWFGVRIDHVLYTPDMYLVDVEVFKLLKGDHQPLMAILRMSKQ</sequence>
<dbReference type="GO" id="GO:0003824">
    <property type="term" value="F:catalytic activity"/>
    <property type="evidence" value="ECO:0007669"/>
    <property type="project" value="InterPro"/>
</dbReference>